<reference evidence="3" key="1">
    <citation type="submission" date="2020-05" db="EMBL/GenBank/DDBJ databases">
        <title>Frigoriglobus tundricola gen. nov., sp. nov., a psychrotolerant cellulolytic planctomycete of the family Gemmataceae with two divergent copies of 16S rRNA gene.</title>
        <authorList>
            <person name="Kulichevskaya I.S."/>
            <person name="Ivanova A.A."/>
            <person name="Naumoff D.G."/>
            <person name="Beletsky A.V."/>
            <person name="Rijpstra W.I.C."/>
            <person name="Sinninghe Damste J.S."/>
            <person name="Mardanov A.V."/>
            <person name="Ravin N.V."/>
            <person name="Dedysh S.N."/>
        </authorList>
    </citation>
    <scope>NUCLEOTIDE SEQUENCE [LARGE SCALE GENOMIC DNA]</scope>
    <source>
        <strain evidence="3">PL17</strain>
    </source>
</reference>
<dbReference type="RefSeq" id="WP_171472429.1">
    <property type="nucleotide sequence ID" value="NZ_CP053452.2"/>
</dbReference>
<dbReference type="KEGG" id="ftj:FTUN_4499"/>
<evidence type="ECO:0000256" key="1">
    <source>
        <dbReference type="SAM" id="MobiDB-lite"/>
    </source>
</evidence>
<proteinExistence type="predicted"/>
<gene>
    <name evidence="2" type="ORF">FTUN_4499</name>
</gene>
<feature type="region of interest" description="Disordered" evidence="1">
    <location>
        <begin position="1"/>
        <end position="37"/>
    </location>
</feature>
<sequence>MPQDAKYPADGTELNEPPKPEQLPVAAEPKPAPPPVLDITDEEWIAASQSCCGRKE</sequence>
<evidence type="ECO:0000313" key="2">
    <source>
        <dbReference type="EMBL" id="QJW96939.1"/>
    </source>
</evidence>
<evidence type="ECO:0000313" key="3">
    <source>
        <dbReference type="Proteomes" id="UP000503447"/>
    </source>
</evidence>
<name>A0A6M5YSV4_9BACT</name>
<dbReference type="Proteomes" id="UP000503447">
    <property type="component" value="Chromosome"/>
</dbReference>
<keyword evidence="3" id="KW-1185">Reference proteome</keyword>
<accession>A0A6M5YSV4</accession>
<organism evidence="2 3">
    <name type="scientific">Frigoriglobus tundricola</name>
    <dbReference type="NCBI Taxonomy" id="2774151"/>
    <lineage>
        <taxon>Bacteria</taxon>
        <taxon>Pseudomonadati</taxon>
        <taxon>Planctomycetota</taxon>
        <taxon>Planctomycetia</taxon>
        <taxon>Gemmatales</taxon>
        <taxon>Gemmataceae</taxon>
        <taxon>Frigoriglobus</taxon>
    </lineage>
</organism>
<dbReference type="EMBL" id="CP053452">
    <property type="protein sequence ID" value="QJW96939.1"/>
    <property type="molecule type" value="Genomic_DNA"/>
</dbReference>
<dbReference type="AlphaFoldDB" id="A0A6M5YSV4"/>
<protein>
    <submittedName>
        <fullName evidence="2">Uncharacterized protein</fullName>
    </submittedName>
</protein>